<dbReference type="InterPro" id="IPR002110">
    <property type="entry name" value="Ankyrin_rpt"/>
</dbReference>
<dbReference type="SMART" id="SM00443">
    <property type="entry name" value="G_patch"/>
    <property type="match status" value="1"/>
</dbReference>
<feature type="domain" description="G-patch" evidence="3">
    <location>
        <begin position="277"/>
        <end position="323"/>
    </location>
</feature>
<feature type="region of interest" description="Disordered" evidence="2">
    <location>
        <begin position="69"/>
        <end position="119"/>
    </location>
</feature>
<dbReference type="PANTHER" id="PTHR20923">
    <property type="entry name" value="BAT4 PROTEIN-RELATED"/>
    <property type="match status" value="1"/>
</dbReference>
<dbReference type="Proteomes" id="UP000695022">
    <property type="component" value="Unplaced"/>
</dbReference>
<dbReference type="SUPFAM" id="SSF48403">
    <property type="entry name" value="Ankyrin repeat"/>
    <property type="match status" value="1"/>
</dbReference>
<keyword evidence="1" id="KW-0040">ANK repeat</keyword>
<name>A0ABM1ETC4_PRICU</name>
<dbReference type="PROSITE" id="PS50174">
    <property type="entry name" value="G_PATCH"/>
    <property type="match status" value="1"/>
</dbReference>
<keyword evidence="4" id="KW-1185">Reference proteome</keyword>
<evidence type="ECO:0000313" key="5">
    <source>
        <dbReference type="RefSeq" id="XP_014675445.1"/>
    </source>
</evidence>
<dbReference type="PROSITE" id="PS50088">
    <property type="entry name" value="ANK_REPEAT"/>
    <property type="match status" value="1"/>
</dbReference>
<sequence>MTSKMALNFKPVQFVRAKSVLETAATTTFCSTSSSQADAHEEKGKAIRRFYEDLVDGSTTPKNMLSGISSAELSRKESSSVRTSVAGSLGVDARKPKRNRRSSNRDAKRERAVAPTSESNRRRRVCEFLRSAQDGDLRSLERMLRTSRDGVVDVNAADEFGWTALMCAAHAGRTDVVALLARNGADAARTDARGMTAADIAREARRYAVVDALCPADASDARLAPSVSGGSGEGASRAFCDVCGVHVDRSDERHSSSTVHLFNLQLKPKSTLYHIPESNLGFQLMLRTGWDKDAGLGPVGSGQKFPVKTVLKRDRQGLGSKKKTKAKVTHFGPNDVAAVQRVRCASHVRIAKVATLSKKARKKQEVRQKSWEENFRRYYDS</sequence>
<reference evidence="5" key="1">
    <citation type="submission" date="2025-08" db="UniProtKB">
        <authorList>
            <consortium name="RefSeq"/>
        </authorList>
    </citation>
    <scope>IDENTIFICATION</scope>
</reference>
<dbReference type="Pfam" id="PF01585">
    <property type="entry name" value="G-patch"/>
    <property type="match status" value="1"/>
</dbReference>
<evidence type="ECO:0000313" key="4">
    <source>
        <dbReference type="Proteomes" id="UP000695022"/>
    </source>
</evidence>
<dbReference type="PROSITE" id="PS50297">
    <property type="entry name" value="ANK_REP_REGION"/>
    <property type="match status" value="1"/>
</dbReference>
<organism evidence="4 5">
    <name type="scientific">Priapulus caudatus</name>
    <name type="common">Priapulid worm</name>
    <dbReference type="NCBI Taxonomy" id="37621"/>
    <lineage>
        <taxon>Eukaryota</taxon>
        <taxon>Metazoa</taxon>
        <taxon>Ecdysozoa</taxon>
        <taxon>Scalidophora</taxon>
        <taxon>Priapulida</taxon>
        <taxon>Priapulimorpha</taxon>
        <taxon>Priapulimorphida</taxon>
        <taxon>Priapulidae</taxon>
        <taxon>Priapulus</taxon>
    </lineage>
</organism>
<dbReference type="InterPro" id="IPR000467">
    <property type="entry name" value="G_patch_dom"/>
</dbReference>
<accession>A0ABM1ETC4</accession>
<dbReference type="InterPro" id="IPR039146">
    <property type="entry name" value="GPANK1"/>
</dbReference>
<evidence type="ECO:0000259" key="3">
    <source>
        <dbReference type="PROSITE" id="PS50174"/>
    </source>
</evidence>
<feature type="repeat" description="ANK" evidence="1">
    <location>
        <begin position="160"/>
        <end position="192"/>
    </location>
</feature>
<dbReference type="SMART" id="SM00248">
    <property type="entry name" value="ANK"/>
    <property type="match status" value="2"/>
</dbReference>
<dbReference type="RefSeq" id="XP_014675445.1">
    <property type="nucleotide sequence ID" value="XM_014819959.1"/>
</dbReference>
<dbReference type="Gene3D" id="1.25.40.20">
    <property type="entry name" value="Ankyrin repeat-containing domain"/>
    <property type="match status" value="1"/>
</dbReference>
<feature type="compositionally biased region" description="Basic and acidic residues" evidence="2">
    <location>
        <begin position="103"/>
        <end position="112"/>
    </location>
</feature>
<proteinExistence type="predicted"/>
<gene>
    <name evidence="5" type="primary">LOC106815494</name>
</gene>
<dbReference type="InterPro" id="IPR036770">
    <property type="entry name" value="Ankyrin_rpt-contain_sf"/>
</dbReference>
<protein>
    <submittedName>
        <fullName evidence="5">G patch domain and ankyrin repeat-containing protein 1-like</fullName>
    </submittedName>
</protein>
<dbReference type="PANTHER" id="PTHR20923:SF1">
    <property type="entry name" value="G PATCH DOMAIN AND ANKYRIN REPEAT-CONTAINING PROTEIN 1"/>
    <property type="match status" value="1"/>
</dbReference>
<dbReference type="Pfam" id="PF12796">
    <property type="entry name" value="Ank_2"/>
    <property type="match status" value="1"/>
</dbReference>
<evidence type="ECO:0000256" key="2">
    <source>
        <dbReference type="SAM" id="MobiDB-lite"/>
    </source>
</evidence>
<dbReference type="GeneID" id="106815494"/>
<evidence type="ECO:0000256" key="1">
    <source>
        <dbReference type="PROSITE-ProRule" id="PRU00023"/>
    </source>
</evidence>